<dbReference type="AlphaFoldDB" id="A0A3B1ALC3"/>
<evidence type="ECO:0000313" key="1">
    <source>
        <dbReference type="EMBL" id="VAX02511.1"/>
    </source>
</evidence>
<gene>
    <name evidence="1" type="ORF">MNBD_GAMMA19-489</name>
</gene>
<name>A0A3B1ALC3_9ZZZZ</name>
<reference evidence="1" key="1">
    <citation type="submission" date="2018-06" db="EMBL/GenBank/DDBJ databases">
        <authorList>
            <person name="Zhirakovskaya E."/>
        </authorList>
    </citation>
    <scope>NUCLEOTIDE SEQUENCE</scope>
</reference>
<proteinExistence type="predicted"/>
<dbReference type="EMBL" id="UOFV01000321">
    <property type="protein sequence ID" value="VAX02511.1"/>
    <property type="molecule type" value="Genomic_DNA"/>
</dbReference>
<organism evidence="1">
    <name type="scientific">hydrothermal vent metagenome</name>
    <dbReference type="NCBI Taxonomy" id="652676"/>
    <lineage>
        <taxon>unclassified sequences</taxon>
        <taxon>metagenomes</taxon>
        <taxon>ecological metagenomes</taxon>
    </lineage>
</organism>
<sequence length="93" mass="10672">AFSYLDYLELVDWSGRAIRDDKAGAIADNLPPILARLGIEQHGWLDMINHYDQRFFRAVGAMDKLKQFAHQLGQCWMKGQSMGKCVYKQLLPT</sequence>
<protein>
    <recommendedName>
        <fullName evidence="2">Transposase</fullName>
    </recommendedName>
</protein>
<evidence type="ECO:0008006" key="2">
    <source>
        <dbReference type="Google" id="ProtNLM"/>
    </source>
</evidence>
<accession>A0A3B1ALC3</accession>
<feature type="non-terminal residue" evidence="1">
    <location>
        <position position="1"/>
    </location>
</feature>